<sequence>MEYESPTFLSTEFRIFCLGEYVYSTLSRRVEDVCDVLYKIARQWSVEFAVQKFVNLMVLINPRLHRDQQDQLKPLLTRALDQLLWQRVMNPRVMRGLIALACPNQDTALLFGYLMEIIAELVCNNPTPEADSKSNIDVEAAPSSTLKLHHEKAKVAQCLYQNYCLEQVYVAGMPPPVREAVLTALMGCSEAPLLGSGFLDTSSHSLQHATPICCITLEPLLCPDGAIAPDVVAVIQRSATLSKNHAFLYRGRALFEWLSSSPVPKSPETRAMVLPTDIYRLS</sequence>
<dbReference type="GeneID" id="112287656"/>
<dbReference type="Gramene" id="Pp3c10_4210V3.2">
    <property type="protein sequence ID" value="Pp3c10_4210V3.2"/>
    <property type="gene ID" value="Pp3c10_4210"/>
</dbReference>
<dbReference type="AlphaFoldDB" id="A0A7I4A256"/>
<dbReference type="EnsemblPlants" id="Pp3c10_4210V3.4">
    <property type="protein sequence ID" value="Pp3c10_4210V3.4"/>
    <property type="gene ID" value="Pp3c10_4210"/>
</dbReference>
<dbReference type="RefSeq" id="XP_024386657.1">
    <property type="nucleotide sequence ID" value="XM_024530889.2"/>
</dbReference>
<dbReference type="Proteomes" id="UP000006727">
    <property type="component" value="Chromosome 10"/>
</dbReference>
<reference evidence="1 2" key="2">
    <citation type="journal article" date="2018" name="Plant J.">
        <title>The Physcomitrella patens chromosome-scale assembly reveals moss genome structure and evolution.</title>
        <authorList>
            <person name="Lang D."/>
            <person name="Ullrich K.K."/>
            <person name="Murat F."/>
            <person name="Fuchs J."/>
            <person name="Jenkins J."/>
            <person name="Haas F.B."/>
            <person name="Piednoel M."/>
            <person name="Gundlach H."/>
            <person name="Van Bel M."/>
            <person name="Meyberg R."/>
            <person name="Vives C."/>
            <person name="Morata J."/>
            <person name="Symeonidi A."/>
            <person name="Hiss M."/>
            <person name="Muchero W."/>
            <person name="Kamisugi Y."/>
            <person name="Saleh O."/>
            <person name="Blanc G."/>
            <person name="Decker E.L."/>
            <person name="van Gessel N."/>
            <person name="Grimwood J."/>
            <person name="Hayes R.D."/>
            <person name="Graham S.W."/>
            <person name="Gunter L.E."/>
            <person name="McDaniel S.F."/>
            <person name="Hoernstein S.N.W."/>
            <person name="Larsson A."/>
            <person name="Li F.W."/>
            <person name="Perroud P.F."/>
            <person name="Phillips J."/>
            <person name="Ranjan P."/>
            <person name="Rokshar D.S."/>
            <person name="Rothfels C.J."/>
            <person name="Schneider L."/>
            <person name="Shu S."/>
            <person name="Stevenson D.W."/>
            <person name="Thummler F."/>
            <person name="Tillich M."/>
            <person name="Villarreal Aguilar J.C."/>
            <person name="Widiez T."/>
            <person name="Wong G.K."/>
            <person name="Wymore A."/>
            <person name="Zhang Y."/>
            <person name="Zimmer A.D."/>
            <person name="Quatrano R.S."/>
            <person name="Mayer K.F.X."/>
            <person name="Goodstein D."/>
            <person name="Casacuberta J.M."/>
            <person name="Vandepoele K."/>
            <person name="Reski R."/>
            <person name="Cuming A.C."/>
            <person name="Tuskan G.A."/>
            <person name="Maumus F."/>
            <person name="Salse J."/>
            <person name="Schmutz J."/>
            <person name="Rensing S.A."/>
        </authorList>
    </citation>
    <scope>NUCLEOTIDE SEQUENCE [LARGE SCALE GENOMIC DNA]</scope>
    <source>
        <strain evidence="1 2">cv. Gransden 2004</strain>
    </source>
</reference>
<dbReference type="Gramene" id="Pp3c10_4210V3.3">
    <property type="protein sequence ID" value="Pp3c10_4210V3.3"/>
    <property type="gene ID" value="Pp3c10_4210"/>
</dbReference>
<name>A0A7I4A256_PHYPA</name>
<dbReference type="EMBL" id="ABEU02000010">
    <property type="status" value="NOT_ANNOTATED_CDS"/>
    <property type="molecule type" value="Genomic_DNA"/>
</dbReference>
<dbReference type="OMA" id="RENISWV"/>
<dbReference type="EnsemblPlants" id="Pp3c10_4210V3.2">
    <property type="protein sequence ID" value="Pp3c10_4210V3.2"/>
    <property type="gene ID" value="Pp3c10_4210"/>
</dbReference>
<proteinExistence type="predicted"/>
<gene>
    <name evidence="1" type="primary">LOC112287656</name>
</gene>
<keyword evidence="2" id="KW-1185">Reference proteome</keyword>
<reference evidence="1 2" key="1">
    <citation type="journal article" date="2008" name="Science">
        <title>The Physcomitrella genome reveals evolutionary insights into the conquest of land by plants.</title>
        <authorList>
            <person name="Rensing S."/>
            <person name="Lang D."/>
            <person name="Zimmer A."/>
            <person name="Terry A."/>
            <person name="Salamov A."/>
            <person name="Shapiro H."/>
            <person name="Nishiyama T."/>
            <person name="Perroud P.-F."/>
            <person name="Lindquist E."/>
            <person name="Kamisugi Y."/>
            <person name="Tanahashi T."/>
            <person name="Sakakibara K."/>
            <person name="Fujita T."/>
            <person name="Oishi K."/>
            <person name="Shin-I T."/>
            <person name="Kuroki Y."/>
            <person name="Toyoda A."/>
            <person name="Suzuki Y."/>
            <person name="Hashimoto A."/>
            <person name="Yamaguchi K."/>
            <person name="Sugano A."/>
            <person name="Kohara Y."/>
            <person name="Fujiyama A."/>
            <person name="Anterola A."/>
            <person name="Aoki S."/>
            <person name="Ashton N."/>
            <person name="Barbazuk W.B."/>
            <person name="Barker E."/>
            <person name="Bennetzen J."/>
            <person name="Bezanilla M."/>
            <person name="Blankenship R."/>
            <person name="Cho S.H."/>
            <person name="Dutcher S."/>
            <person name="Estelle M."/>
            <person name="Fawcett J.A."/>
            <person name="Gundlach H."/>
            <person name="Hanada K."/>
            <person name="Heyl A."/>
            <person name="Hicks K.A."/>
            <person name="Hugh J."/>
            <person name="Lohr M."/>
            <person name="Mayer K."/>
            <person name="Melkozernov A."/>
            <person name="Murata T."/>
            <person name="Nelson D."/>
            <person name="Pils B."/>
            <person name="Prigge M."/>
            <person name="Reiss B."/>
            <person name="Renner T."/>
            <person name="Rombauts S."/>
            <person name="Rushton P."/>
            <person name="Sanderfoot A."/>
            <person name="Schween G."/>
            <person name="Shiu S.-H."/>
            <person name="Stueber K."/>
            <person name="Theodoulou F.L."/>
            <person name="Tu H."/>
            <person name="Van de Peer Y."/>
            <person name="Verrier P.J."/>
            <person name="Waters E."/>
            <person name="Wood A."/>
            <person name="Yang L."/>
            <person name="Cove D."/>
            <person name="Cuming A."/>
            <person name="Hasebe M."/>
            <person name="Lucas S."/>
            <person name="Mishler D.B."/>
            <person name="Reski R."/>
            <person name="Grigoriev I."/>
            <person name="Quatrano R.S."/>
            <person name="Boore J.L."/>
        </authorList>
    </citation>
    <scope>NUCLEOTIDE SEQUENCE [LARGE SCALE GENOMIC DNA]</scope>
    <source>
        <strain evidence="1 2">cv. Gransden 2004</strain>
    </source>
</reference>
<accession>A0A7I4A256</accession>
<dbReference type="EnsemblPlants" id="Pp3c10_4210V3.3">
    <property type="protein sequence ID" value="Pp3c10_4210V3.3"/>
    <property type="gene ID" value="Pp3c10_4210"/>
</dbReference>
<organism evidence="1 2">
    <name type="scientific">Physcomitrium patens</name>
    <name type="common">Spreading-leaved earth moss</name>
    <name type="synonym">Physcomitrella patens</name>
    <dbReference type="NCBI Taxonomy" id="3218"/>
    <lineage>
        <taxon>Eukaryota</taxon>
        <taxon>Viridiplantae</taxon>
        <taxon>Streptophyta</taxon>
        <taxon>Embryophyta</taxon>
        <taxon>Bryophyta</taxon>
        <taxon>Bryophytina</taxon>
        <taxon>Bryopsida</taxon>
        <taxon>Funariidae</taxon>
        <taxon>Funariales</taxon>
        <taxon>Funariaceae</taxon>
        <taxon>Physcomitrium</taxon>
    </lineage>
</organism>
<dbReference type="Gramene" id="Pp3c10_4210V3.4">
    <property type="protein sequence ID" value="Pp3c10_4210V3.4"/>
    <property type="gene ID" value="Pp3c10_4210"/>
</dbReference>
<protein>
    <submittedName>
        <fullName evidence="1">Uncharacterized protein</fullName>
    </submittedName>
</protein>
<evidence type="ECO:0000313" key="2">
    <source>
        <dbReference type="Proteomes" id="UP000006727"/>
    </source>
</evidence>
<reference evidence="1" key="3">
    <citation type="submission" date="2020-12" db="UniProtKB">
        <authorList>
            <consortium name="EnsemblPlants"/>
        </authorList>
    </citation>
    <scope>IDENTIFICATION</scope>
</reference>
<evidence type="ECO:0000313" key="1">
    <source>
        <dbReference type="EnsemblPlants" id="Pp3c10_4210V3.3"/>
    </source>
</evidence>